<dbReference type="GO" id="GO:0006364">
    <property type="term" value="P:rRNA processing"/>
    <property type="evidence" value="ECO:0007669"/>
    <property type="project" value="InterPro"/>
</dbReference>
<dbReference type="InterPro" id="IPR015946">
    <property type="entry name" value="KH_dom-like_a/b"/>
</dbReference>
<dbReference type="Gene3D" id="3.30.300.20">
    <property type="match status" value="1"/>
</dbReference>
<dbReference type="SUPFAM" id="SSF89919">
    <property type="entry name" value="Ribosome-binding factor A, RbfA"/>
    <property type="match status" value="1"/>
</dbReference>
<dbReference type="EMBL" id="LM655252">
    <property type="protein sequence ID" value="CDZ16514.1"/>
    <property type="molecule type" value="Genomic_DNA"/>
</dbReference>
<keyword evidence="3" id="KW-1185">Reference proteome</keyword>
<evidence type="ECO:0000313" key="2">
    <source>
        <dbReference type="EMBL" id="CDZ16514.1"/>
    </source>
</evidence>
<keyword evidence="1" id="KW-0690">Ribosome biogenesis</keyword>
<dbReference type="Proteomes" id="UP000032420">
    <property type="component" value="Chromosome I"/>
</dbReference>
<protein>
    <submittedName>
        <fullName evidence="2">Ribosome-binding factor A</fullName>
    </submittedName>
</protein>
<dbReference type="KEGG" id="eme:CEM_256"/>
<dbReference type="InterPro" id="IPR000238">
    <property type="entry name" value="RbfA"/>
</dbReference>
<dbReference type="Pfam" id="PF02033">
    <property type="entry name" value="RBFA"/>
    <property type="match status" value="1"/>
</dbReference>
<reference evidence="3" key="1">
    <citation type="submission" date="2014-07" db="EMBL/GenBank/DDBJ databases">
        <authorList>
            <person name="Santos-Garcia D."/>
        </authorList>
    </citation>
    <scope>NUCLEOTIDE SEQUENCE [LARGE SCALE GENOMIC DNA]</scope>
</reference>
<evidence type="ECO:0000256" key="1">
    <source>
        <dbReference type="ARBA" id="ARBA00022517"/>
    </source>
</evidence>
<gene>
    <name evidence="2" type="primary">rbfA</name>
    <name evidence="2" type="ORF">CEM_256</name>
</gene>
<organism evidence="2 3">
    <name type="scientific">Candidatus Johnevansia muelleri</name>
    <dbReference type="NCBI Taxonomy" id="1495769"/>
    <lineage>
        <taxon>Bacteria</taxon>
        <taxon>Pseudomonadati</taxon>
        <taxon>Pseudomonadota</taxon>
        <taxon>Gammaproteobacteria</taxon>
        <taxon>Candidatus Johnevansiales</taxon>
        <taxon>Candidatus Johnevansiaceae</taxon>
        <taxon>Candidatus Johnevansia</taxon>
    </lineage>
</organism>
<dbReference type="HOGENOM" id="CLU_089475_5_1_6"/>
<sequence length="94" mass="11472">MILFNKSLKIAKKIKKEIILIFKYKIKDPRLTNINISFININNDLKYIDIYFFKNFNFIKNFKKISGFLKYQLSCRLKISYIPELRFFYDNSII</sequence>
<proteinExistence type="predicted"/>
<name>A0A078KID2_9GAMM</name>
<accession>A0A078KID2</accession>
<dbReference type="InterPro" id="IPR023799">
    <property type="entry name" value="RbfA_dom_sf"/>
</dbReference>
<dbReference type="STRING" id="1495769.CEM_256"/>
<evidence type="ECO:0000313" key="3">
    <source>
        <dbReference type="Proteomes" id="UP000032420"/>
    </source>
</evidence>
<dbReference type="AlphaFoldDB" id="A0A078KID2"/>